<dbReference type="Pfam" id="PF23572">
    <property type="entry name" value="GH3_C"/>
    <property type="match status" value="1"/>
</dbReference>
<dbReference type="GO" id="GO:0016881">
    <property type="term" value="F:acid-amino acid ligase activity"/>
    <property type="evidence" value="ECO:0007669"/>
    <property type="project" value="TreeGrafter"/>
</dbReference>
<dbReference type="AlphaFoldDB" id="A0A645A975"/>
<evidence type="ECO:0008006" key="4">
    <source>
        <dbReference type="Google" id="ProtNLM"/>
    </source>
</evidence>
<dbReference type="Pfam" id="PF03321">
    <property type="entry name" value="GH3"/>
    <property type="match status" value="1"/>
</dbReference>
<feature type="domain" description="GH3 middle" evidence="1">
    <location>
        <begin position="298"/>
        <end position="361"/>
    </location>
</feature>
<name>A0A645A975_9ZZZZ</name>
<feature type="domain" description="GH3 C-terminal" evidence="2">
    <location>
        <begin position="386"/>
        <end position="497"/>
    </location>
</feature>
<dbReference type="GO" id="GO:0005737">
    <property type="term" value="C:cytoplasm"/>
    <property type="evidence" value="ECO:0007669"/>
    <property type="project" value="TreeGrafter"/>
</dbReference>
<sequence>MSITAKLYTLVSLPSIKKLEESRKNPQKFQDLIFCEQMKSGEETLFGREHGIKSTTSLKEFQSNVPLRDYDAFEPYIERLRKGEDYILWNQKVKWFAKSSGTSSSKSKYIPVTHDSLYNCHFKGIRKMLATYIYQNPGTSLLDRKALTLGGSVTIDEIGKGRSFYGDLSAVMLSNSNFLVERRRIPERNIALISDFETKVEAICKIAAKHDVSNFSGVPSWNLILLNKIIEYHKIDNILEIWPNLELFMHGGINFEPYREQYKKIIPSSSMNYRENYNASEGYFAFQDDAADPSMILTVNNGVFYEFIPMDRLEEALSGEYREFETVSTVKVGVNYAIVITTNSGLWRYLIGDCVRFTSTYPHKIIVSGRTQLFINTFGEELMINNAESAISEVCKIHDAVIDNYTVAPIFMTIGAKGSHQWFVEFTKAPSNIQLFTKDLDKAICSHNSDYEAKRKNNATMEELKLTILKNGCFYEWLKSKNKLGGQNKVPRLSNHRIIAEELILINERLNNTNI</sequence>
<dbReference type="Pfam" id="PF23571">
    <property type="entry name" value="GH3_M"/>
    <property type="match status" value="1"/>
</dbReference>
<proteinExistence type="predicted"/>
<dbReference type="InterPro" id="IPR055378">
    <property type="entry name" value="GH3_C"/>
</dbReference>
<dbReference type="EMBL" id="VSSQ01012661">
    <property type="protein sequence ID" value="MPM49755.1"/>
    <property type="molecule type" value="Genomic_DNA"/>
</dbReference>
<evidence type="ECO:0000259" key="1">
    <source>
        <dbReference type="Pfam" id="PF23571"/>
    </source>
</evidence>
<evidence type="ECO:0000313" key="3">
    <source>
        <dbReference type="EMBL" id="MPM49755.1"/>
    </source>
</evidence>
<accession>A0A645A975</accession>
<protein>
    <recommendedName>
        <fullName evidence="4">GH3 auxin-responsive promoter</fullName>
    </recommendedName>
</protein>
<organism evidence="3">
    <name type="scientific">bioreactor metagenome</name>
    <dbReference type="NCBI Taxonomy" id="1076179"/>
    <lineage>
        <taxon>unclassified sequences</taxon>
        <taxon>metagenomes</taxon>
        <taxon>ecological metagenomes</taxon>
    </lineage>
</organism>
<dbReference type="InterPro" id="IPR055377">
    <property type="entry name" value="GH3_M"/>
</dbReference>
<dbReference type="PANTHER" id="PTHR31901:SF9">
    <property type="entry name" value="GH3 DOMAIN-CONTAINING PROTEIN"/>
    <property type="match status" value="1"/>
</dbReference>
<dbReference type="PANTHER" id="PTHR31901">
    <property type="entry name" value="GH3 DOMAIN-CONTAINING PROTEIN"/>
    <property type="match status" value="1"/>
</dbReference>
<dbReference type="InterPro" id="IPR004993">
    <property type="entry name" value="GH3"/>
</dbReference>
<reference evidence="3" key="1">
    <citation type="submission" date="2019-08" db="EMBL/GenBank/DDBJ databases">
        <authorList>
            <person name="Kucharzyk K."/>
            <person name="Murdoch R.W."/>
            <person name="Higgins S."/>
            <person name="Loffler F."/>
        </authorList>
    </citation>
    <scope>NUCLEOTIDE SEQUENCE</scope>
</reference>
<gene>
    <name evidence="3" type="ORF">SDC9_96486</name>
</gene>
<comment type="caution">
    <text evidence="3">The sequence shown here is derived from an EMBL/GenBank/DDBJ whole genome shotgun (WGS) entry which is preliminary data.</text>
</comment>
<evidence type="ECO:0000259" key="2">
    <source>
        <dbReference type="Pfam" id="PF23572"/>
    </source>
</evidence>